<protein>
    <submittedName>
        <fullName evidence="1">Uncharacterized protein</fullName>
    </submittedName>
</protein>
<dbReference type="AlphaFoldDB" id="J3NEX0"/>
<dbReference type="Gramene" id="OB12G25280.1">
    <property type="protein sequence ID" value="OB12G25280.1"/>
    <property type="gene ID" value="OB12G25280"/>
</dbReference>
<reference evidence="1" key="1">
    <citation type="journal article" date="2013" name="Nat. Commun.">
        <title>Whole-genome sequencing of Oryza brachyantha reveals mechanisms underlying Oryza genome evolution.</title>
        <authorList>
            <person name="Chen J."/>
            <person name="Huang Q."/>
            <person name="Gao D."/>
            <person name="Wang J."/>
            <person name="Lang Y."/>
            <person name="Liu T."/>
            <person name="Li B."/>
            <person name="Bai Z."/>
            <person name="Luis Goicoechea J."/>
            <person name="Liang C."/>
            <person name="Chen C."/>
            <person name="Zhang W."/>
            <person name="Sun S."/>
            <person name="Liao Y."/>
            <person name="Zhang X."/>
            <person name="Yang L."/>
            <person name="Song C."/>
            <person name="Wang M."/>
            <person name="Shi J."/>
            <person name="Liu G."/>
            <person name="Liu J."/>
            <person name="Zhou H."/>
            <person name="Zhou W."/>
            <person name="Yu Q."/>
            <person name="An N."/>
            <person name="Chen Y."/>
            <person name="Cai Q."/>
            <person name="Wang B."/>
            <person name="Liu B."/>
            <person name="Min J."/>
            <person name="Huang Y."/>
            <person name="Wu H."/>
            <person name="Li Z."/>
            <person name="Zhang Y."/>
            <person name="Yin Y."/>
            <person name="Song W."/>
            <person name="Jiang J."/>
            <person name="Jackson S.A."/>
            <person name="Wing R.A."/>
            <person name="Wang J."/>
            <person name="Chen M."/>
        </authorList>
    </citation>
    <scope>NUCLEOTIDE SEQUENCE [LARGE SCALE GENOMIC DNA]</scope>
    <source>
        <strain evidence="1">cv. IRGC 101232</strain>
    </source>
</reference>
<dbReference type="Proteomes" id="UP000006038">
    <property type="component" value="Chromosome 12"/>
</dbReference>
<evidence type="ECO:0000313" key="2">
    <source>
        <dbReference type="Proteomes" id="UP000006038"/>
    </source>
</evidence>
<keyword evidence="2" id="KW-1185">Reference proteome</keyword>
<dbReference type="HOGENOM" id="CLU_2090952_0_0_1"/>
<accession>J3NEX0</accession>
<proteinExistence type="predicted"/>
<organism evidence="1">
    <name type="scientific">Oryza brachyantha</name>
    <name type="common">malo sina</name>
    <dbReference type="NCBI Taxonomy" id="4533"/>
    <lineage>
        <taxon>Eukaryota</taxon>
        <taxon>Viridiplantae</taxon>
        <taxon>Streptophyta</taxon>
        <taxon>Embryophyta</taxon>
        <taxon>Tracheophyta</taxon>
        <taxon>Spermatophyta</taxon>
        <taxon>Magnoliopsida</taxon>
        <taxon>Liliopsida</taxon>
        <taxon>Poales</taxon>
        <taxon>Poaceae</taxon>
        <taxon>BOP clade</taxon>
        <taxon>Oryzoideae</taxon>
        <taxon>Oryzeae</taxon>
        <taxon>Oryzinae</taxon>
        <taxon>Oryza</taxon>
    </lineage>
</organism>
<evidence type="ECO:0000313" key="1">
    <source>
        <dbReference type="EnsemblPlants" id="OB12G25280.1"/>
    </source>
</evidence>
<dbReference type="EnsemblPlants" id="OB12G25280.1">
    <property type="protein sequence ID" value="OB12G25280.1"/>
    <property type="gene ID" value="OB12G25280"/>
</dbReference>
<reference evidence="1" key="2">
    <citation type="submission" date="2013-04" db="UniProtKB">
        <authorList>
            <consortium name="EnsemblPlants"/>
        </authorList>
    </citation>
    <scope>IDENTIFICATION</scope>
</reference>
<name>J3NEX0_ORYBR</name>
<sequence length="117" mass="12111">AISLSLSLSLSFLSPPSLPPRAGNQNEGRLKWGGGGSGKGAAFCTKGASFFFSPSTSTSLSLSLTHTHARLISSGLISTKPERDCREEEVAAASCACGDWRSGEIEEAVGNGSHQEL</sequence>